<gene>
    <name evidence="1" type="ORF">ILUMI_23862</name>
</gene>
<protein>
    <submittedName>
        <fullName evidence="1">Uncharacterized protein</fullName>
    </submittedName>
</protein>
<dbReference type="PANTHER" id="PTHR32344:SF1">
    <property type="entry name" value="U1-TYPE DOMAIN-CONTAINING PROTEIN"/>
    <property type="match status" value="1"/>
</dbReference>
<dbReference type="InterPro" id="IPR033375">
    <property type="entry name" value="Cggbp1"/>
</dbReference>
<proteinExistence type="predicted"/>
<dbReference type="Proteomes" id="UP000801492">
    <property type="component" value="Unassembled WGS sequence"/>
</dbReference>
<comment type="caution">
    <text evidence="1">The sequence shown here is derived from an EMBL/GenBank/DDBJ whole genome shotgun (WGS) entry which is preliminary data.</text>
</comment>
<dbReference type="GO" id="GO:0003690">
    <property type="term" value="F:double-stranded DNA binding"/>
    <property type="evidence" value="ECO:0007669"/>
    <property type="project" value="InterPro"/>
</dbReference>
<reference evidence="1" key="1">
    <citation type="submission" date="2019-08" db="EMBL/GenBank/DDBJ databases">
        <title>The genome of the North American firefly Photinus pyralis.</title>
        <authorList>
            <consortium name="Photinus pyralis genome working group"/>
            <person name="Fallon T.R."/>
            <person name="Sander Lower S.E."/>
            <person name="Weng J.-K."/>
        </authorList>
    </citation>
    <scope>NUCLEOTIDE SEQUENCE</scope>
    <source>
        <strain evidence="1">TRF0915ILg1</strain>
        <tissue evidence="1">Whole body</tissue>
    </source>
</reference>
<dbReference type="GO" id="GO:0006357">
    <property type="term" value="P:regulation of transcription by RNA polymerase II"/>
    <property type="evidence" value="ECO:0007669"/>
    <property type="project" value="InterPro"/>
</dbReference>
<evidence type="ECO:0000313" key="1">
    <source>
        <dbReference type="EMBL" id="KAF2882297.1"/>
    </source>
</evidence>
<accession>A0A8K0FZ97</accession>
<evidence type="ECO:0000313" key="2">
    <source>
        <dbReference type="Proteomes" id="UP000801492"/>
    </source>
</evidence>
<dbReference type="PANTHER" id="PTHR32344">
    <property type="entry name" value="U1-TYPE DOMAIN-CONTAINING PROTEIN"/>
    <property type="match status" value="1"/>
</dbReference>
<feature type="non-terminal residue" evidence="1">
    <location>
        <position position="1"/>
    </location>
</feature>
<name>A0A8K0FZ97_IGNLU</name>
<dbReference type="AlphaFoldDB" id="A0A8K0FZ97"/>
<dbReference type="GO" id="GO:0005634">
    <property type="term" value="C:nucleus"/>
    <property type="evidence" value="ECO:0007669"/>
    <property type="project" value="InterPro"/>
</dbReference>
<organism evidence="1 2">
    <name type="scientific">Ignelater luminosus</name>
    <name type="common">Cucubano</name>
    <name type="synonym">Pyrophorus luminosus</name>
    <dbReference type="NCBI Taxonomy" id="2038154"/>
    <lineage>
        <taxon>Eukaryota</taxon>
        <taxon>Metazoa</taxon>
        <taxon>Ecdysozoa</taxon>
        <taxon>Arthropoda</taxon>
        <taxon>Hexapoda</taxon>
        <taxon>Insecta</taxon>
        <taxon>Pterygota</taxon>
        <taxon>Neoptera</taxon>
        <taxon>Endopterygota</taxon>
        <taxon>Coleoptera</taxon>
        <taxon>Polyphaga</taxon>
        <taxon>Elateriformia</taxon>
        <taxon>Elateroidea</taxon>
        <taxon>Elateridae</taxon>
        <taxon>Agrypninae</taxon>
        <taxon>Pyrophorini</taxon>
        <taxon>Ignelater</taxon>
    </lineage>
</organism>
<keyword evidence="2" id="KW-1185">Reference proteome</keyword>
<dbReference type="OrthoDB" id="6617129at2759"/>
<sequence>MPKVRASVTDELNKFVRDFGSNISSNDGSVLFCKVCEKLNFRLACVSAGIPLWKLENPSLRTFLEKYVKEKLPSESTLRKNGLDCAYQGIMEEIQTYMKDKKIWLSLDETTDAEGRFGSFNQRGKNTFGKQPFTELSGNYSRIPGTITKLEDRDLPLVDAVNIVNNTIKDICSVSGSKGRLIKKN</sequence>
<dbReference type="EMBL" id="VTPC01090630">
    <property type="protein sequence ID" value="KAF2882297.1"/>
    <property type="molecule type" value="Genomic_DNA"/>
</dbReference>